<dbReference type="PANTHER" id="PTHR11034">
    <property type="entry name" value="N-MYC DOWNSTREAM REGULATED"/>
    <property type="match status" value="1"/>
</dbReference>
<dbReference type="AlphaFoldDB" id="A0AAN7TMD4"/>
<reference evidence="2 3" key="1">
    <citation type="submission" date="2023-11" db="EMBL/GenBank/DDBJ databases">
        <title>Dfirmibasis_genome.</title>
        <authorList>
            <person name="Edelbroek B."/>
            <person name="Kjellin J."/>
            <person name="Jerlstrom-Hultqvist J."/>
            <person name="Soderbom F."/>
        </authorList>
    </citation>
    <scope>NUCLEOTIDE SEQUENCE [LARGE SCALE GENOMIC DNA]</scope>
    <source>
        <strain evidence="2 3">TNS-C-14</strain>
    </source>
</reference>
<evidence type="ECO:0000313" key="3">
    <source>
        <dbReference type="Proteomes" id="UP001344447"/>
    </source>
</evidence>
<accession>A0AAN7TMD4</accession>
<dbReference type="InterPro" id="IPR029058">
    <property type="entry name" value="AB_hydrolase_fold"/>
</dbReference>
<dbReference type="Pfam" id="PF03096">
    <property type="entry name" value="Ndr"/>
    <property type="match status" value="1"/>
</dbReference>
<dbReference type="InterPro" id="IPR004142">
    <property type="entry name" value="NDRG"/>
</dbReference>
<protein>
    <submittedName>
        <fullName evidence="2">Uncharacterized protein</fullName>
    </submittedName>
</protein>
<keyword evidence="3" id="KW-1185">Reference proteome</keyword>
<comment type="caution">
    <text evidence="2">The sequence shown here is derived from an EMBL/GenBank/DDBJ whole genome shotgun (WGS) entry which is preliminary data.</text>
</comment>
<organism evidence="2 3">
    <name type="scientific">Dictyostelium firmibasis</name>
    <dbReference type="NCBI Taxonomy" id="79012"/>
    <lineage>
        <taxon>Eukaryota</taxon>
        <taxon>Amoebozoa</taxon>
        <taxon>Evosea</taxon>
        <taxon>Eumycetozoa</taxon>
        <taxon>Dictyostelia</taxon>
        <taxon>Dictyosteliales</taxon>
        <taxon>Dictyosteliaceae</taxon>
        <taxon>Dictyostelium</taxon>
    </lineage>
</organism>
<dbReference type="SUPFAM" id="SSF53474">
    <property type="entry name" value="alpha/beta-Hydrolases"/>
    <property type="match status" value="1"/>
</dbReference>
<evidence type="ECO:0000256" key="1">
    <source>
        <dbReference type="ARBA" id="ARBA00005598"/>
    </source>
</evidence>
<dbReference type="EMBL" id="JAVFKY010000005">
    <property type="protein sequence ID" value="KAK5575469.1"/>
    <property type="molecule type" value="Genomic_DNA"/>
</dbReference>
<dbReference type="Gene3D" id="3.40.50.1820">
    <property type="entry name" value="alpha/beta hydrolase"/>
    <property type="match status" value="1"/>
</dbReference>
<evidence type="ECO:0000313" key="2">
    <source>
        <dbReference type="EMBL" id="KAK5575469.1"/>
    </source>
</evidence>
<dbReference type="Proteomes" id="UP001344447">
    <property type="component" value="Unassembled WGS sequence"/>
</dbReference>
<gene>
    <name evidence="2" type="ORF">RB653_006602</name>
</gene>
<sequence>MSALNKSMGSVAESPINVVVHNYDNNDPTETRHDVQTKHGKLVCFQKIGSNESPNMPTIISYHDLGLNHTTCFSPFFNHPNMNHILPYLNIIHIEAPGHEFNAETIPSSQYPSITEMAEDIQYVLDYFKVRVFIGLGAGAGGCILTQYSILYPRSVVGLILVGSVIKSFSWLDWVKSWVELTTLPSLKNPTGVRKYLVDHYYADNLEETNPDLLEIIKKEMILINPDNLYHYVHSFVKRDDVKEEQIKALGCKILLVVGKDSTYKEDIIDLFSQFNPRNSTILQVPDCGILVTAEKPGDIVEPFKLFMQGIGFLLDYYQSHDDAQK</sequence>
<proteinExistence type="inferred from homology"/>
<name>A0AAN7TMD4_9MYCE</name>
<comment type="similarity">
    <text evidence="1">Belongs to the NDRG family.</text>
</comment>